<dbReference type="Proteomes" id="UP000429232">
    <property type="component" value="Chromosome"/>
</dbReference>
<name>A0A6I4HXR8_9SPHI</name>
<dbReference type="RefSeq" id="WP_157524303.1">
    <property type="nucleotide sequence ID" value="NZ_CP066775.1"/>
</dbReference>
<gene>
    <name evidence="1" type="ORF">GO620_008745</name>
</gene>
<proteinExistence type="predicted"/>
<organism evidence="1 2">
    <name type="scientific">Mucilaginibacter ginkgonis</name>
    <dbReference type="NCBI Taxonomy" id="2682091"/>
    <lineage>
        <taxon>Bacteria</taxon>
        <taxon>Pseudomonadati</taxon>
        <taxon>Bacteroidota</taxon>
        <taxon>Sphingobacteriia</taxon>
        <taxon>Sphingobacteriales</taxon>
        <taxon>Sphingobacteriaceae</taxon>
        <taxon>Mucilaginibacter</taxon>
    </lineage>
</organism>
<protein>
    <submittedName>
        <fullName evidence="1">Ribosome-associated translation inhibitor RaiA</fullName>
    </submittedName>
</protein>
<dbReference type="Pfam" id="PF02482">
    <property type="entry name" value="Ribosomal_S30AE"/>
    <property type="match status" value="1"/>
</dbReference>
<evidence type="ECO:0000313" key="2">
    <source>
        <dbReference type="Proteomes" id="UP000429232"/>
    </source>
</evidence>
<dbReference type="SUPFAM" id="SSF69754">
    <property type="entry name" value="Ribosome binding protein Y (YfiA homologue)"/>
    <property type="match status" value="1"/>
</dbReference>
<evidence type="ECO:0000313" key="1">
    <source>
        <dbReference type="EMBL" id="QQL48283.1"/>
    </source>
</evidence>
<accession>A0A6I4HXR8</accession>
<dbReference type="EMBL" id="CP066775">
    <property type="protein sequence ID" value="QQL48283.1"/>
    <property type="molecule type" value="Genomic_DNA"/>
</dbReference>
<keyword evidence="2" id="KW-1185">Reference proteome</keyword>
<dbReference type="InterPro" id="IPR036567">
    <property type="entry name" value="RHF-like"/>
</dbReference>
<dbReference type="InterPro" id="IPR003489">
    <property type="entry name" value="RHF/RaiA"/>
</dbReference>
<dbReference type="KEGG" id="mgik:GO620_008745"/>
<sequence length="117" mass="13485">MKISVQSIHFTADRKLLDFIQKKADKLDLYYDKIISAEVYLRLENVEDEANKQVEFKCLIPGGQLFVKEQCKTFEECTDKAIESLRKQIERHKQKKAISDAKGTKAVLAESALDDDF</sequence>
<dbReference type="Gene3D" id="3.30.160.100">
    <property type="entry name" value="Ribosome hibernation promotion factor-like"/>
    <property type="match status" value="1"/>
</dbReference>
<dbReference type="AlphaFoldDB" id="A0A6I4HXR8"/>
<reference evidence="1 2" key="1">
    <citation type="submission" date="2020-12" db="EMBL/GenBank/DDBJ databases">
        <title>HMF7856_wgs.fasta genome submission.</title>
        <authorList>
            <person name="Kang H."/>
            <person name="Kim H."/>
            <person name="Joh K."/>
        </authorList>
    </citation>
    <scope>NUCLEOTIDE SEQUENCE [LARGE SCALE GENOMIC DNA]</scope>
    <source>
        <strain evidence="1 2">HMF7856</strain>
    </source>
</reference>